<dbReference type="SMART" id="SM00239">
    <property type="entry name" value="C2"/>
    <property type="match status" value="1"/>
</dbReference>
<keyword evidence="1" id="KW-1133">Transmembrane helix</keyword>
<evidence type="ECO:0000313" key="4">
    <source>
        <dbReference type="Proteomes" id="UP001165160"/>
    </source>
</evidence>
<accession>A0A9W7FKU6</accession>
<dbReference type="PANTHER" id="PTHR40849">
    <property type="entry name" value="C2 CALCIUM-DEPENDENT MEMBRANE TARGETING"/>
    <property type="match status" value="1"/>
</dbReference>
<keyword evidence="4" id="KW-1185">Reference proteome</keyword>
<proteinExistence type="predicted"/>
<dbReference type="PANTHER" id="PTHR40849:SF2">
    <property type="entry name" value="RGS DOMAIN-CONTAINING PROTEIN"/>
    <property type="match status" value="1"/>
</dbReference>
<organism evidence="3 4">
    <name type="scientific">Triparma verrucosa</name>
    <dbReference type="NCBI Taxonomy" id="1606542"/>
    <lineage>
        <taxon>Eukaryota</taxon>
        <taxon>Sar</taxon>
        <taxon>Stramenopiles</taxon>
        <taxon>Ochrophyta</taxon>
        <taxon>Bolidophyceae</taxon>
        <taxon>Parmales</taxon>
        <taxon>Triparmaceae</taxon>
        <taxon>Triparma</taxon>
    </lineage>
</organism>
<dbReference type="Gene3D" id="2.60.40.150">
    <property type="entry name" value="C2 domain"/>
    <property type="match status" value="1"/>
</dbReference>
<protein>
    <recommendedName>
        <fullName evidence="2">C2 domain-containing protein</fullName>
    </recommendedName>
</protein>
<sequence length="898" mass="102741">MSSDRIEQLTRQDSRVLEGIGITINHGNEKSPSGKTCANTCCPSMPGYLGLKKGESNQTSHAFTRSADSRVLVLCGDFALGEIRKVDGEWMPVVGRPKEDLSEKFVSHIKADGRSSDGKTNLTLTIDRYPRVRAKSAGAGGGDEERDTNLDDLEAGRSFSFSSSPPRGTVGKLRHVNVVRHIQCYPDGVLLCPSELDLSEMLTGYSNYVLPHSDLAKQFSKCYYVNQSVYDKFSRTTSGVTFDGIEEGDFSYSSINKSTKIRMQMSQDEDFDKSRETGNEEIEVAWESLNDNLGSIRVQLNMAMVDHSEVDHSMTENETSYYLQCRICEGKDLKPMDFNGFSDPYVIAYIVDDEGNKIEALGTYRTHTVYKSLNPIWNFDVDVGEDSRIRIDDYTLVFEVWDADRWSADDQIGQVKVPLWNIPHRWGHQSPLDLWMPLHPGKKWMKHEIENALRTVTETERVKKLTNYTQRMTIATIDNALTKLGRAWRNNVTNDYYMPSGVASSIGAFVERIWFELQLQIMQLIKGVLHVHTLDKYEDAALHNEIVCCTCTNRLVAWYRYHMMPFDKTFWGKIQDPVFVCFLVLNLVPYLGIQTVLFIIKLLAMERRDDYQCIDFIDSFKGLQFVQSLIFVVRGVIQYLECAGLESNSEHTCNKDGPGIINENNLICTSFGGQFCYYMSMGEFLVKVILIYVAFFLLSRSVSLGGKIFVDHRLEGAEIMLLKRVKPNSSDDTNNNNHHKRRFFGMKPKRVIRTKATIVKYDQKSGLHSLIYETEKRHCVKVGQTRFPIHYKNLDATEFKMLKLPGVPNNVMNFLFWWDVCVFVFVFGVGIMTVVLWAEEEWMTFGIIYWCKVFYQLFSLPFLVLKIPGLKVLLTHAKNTGYKPNGTLVLHKKRKRNS</sequence>
<comment type="caution">
    <text evidence="3">The sequence shown here is derived from an EMBL/GenBank/DDBJ whole genome shotgun (WGS) entry which is preliminary data.</text>
</comment>
<feature type="transmembrane region" description="Helical" evidence="1">
    <location>
        <begin position="844"/>
        <end position="865"/>
    </location>
</feature>
<keyword evidence="1" id="KW-0812">Transmembrane</keyword>
<dbReference type="EMBL" id="BRXX01000499">
    <property type="protein sequence ID" value="GMI14439.1"/>
    <property type="molecule type" value="Genomic_DNA"/>
</dbReference>
<dbReference type="CDD" id="cd00030">
    <property type="entry name" value="C2"/>
    <property type="match status" value="1"/>
</dbReference>
<gene>
    <name evidence="3" type="ORF">TrVE_jg13220</name>
</gene>
<dbReference type="InterPro" id="IPR035892">
    <property type="entry name" value="C2_domain_sf"/>
</dbReference>
<dbReference type="Pfam" id="PF00168">
    <property type="entry name" value="C2"/>
    <property type="match status" value="1"/>
</dbReference>
<feature type="transmembrane region" description="Helical" evidence="1">
    <location>
        <begin position="814"/>
        <end position="838"/>
    </location>
</feature>
<feature type="transmembrane region" description="Helical" evidence="1">
    <location>
        <begin position="677"/>
        <end position="698"/>
    </location>
</feature>
<dbReference type="AlphaFoldDB" id="A0A9W7FKU6"/>
<dbReference type="PROSITE" id="PS50004">
    <property type="entry name" value="C2"/>
    <property type="match status" value="1"/>
</dbReference>
<dbReference type="Proteomes" id="UP001165160">
    <property type="component" value="Unassembled WGS sequence"/>
</dbReference>
<evidence type="ECO:0000256" key="1">
    <source>
        <dbReference type="SAM" id="Phobius"/>
    </source>
</evidence>
<keyword evidence="1" id="KW-0472">Membrane</keyword>
<feature type="domain" description="C2" evidence="2">
    <location>
        <begin position="306"/>
        <end position="436"/>
    </location>
</feature>
<evidence type="ECO:0000259" key="2">
    <source>
        <dbReference type="PROSITE" id="PS50004"/>
    </source>
</evidence>
<evidence type="ECO:0000313" key="3">
    <source>
        <dbReference type="EMBL" id="GMI14439.1"/>
    </source>
</evidence>
<dbReference type="InterPro" id="IPR000008">
    <property type="entry name" value="C2_dom"/>
</dbReference>
<reference evidence="4" key="1">
    <citation type="journal article" date="2023" name="Commun. Biol.">
        <title>Genome analysis of Parmales, the sister group of diatoms, reveals the evolutionary specialization of diatoms from phago-mixotrophs to photoautotrophs.</title>
        <authorList>
            <person name="Ban H."/>
            <person name="Sato S."/>
            <person name="Yoshikawa S."/>
            <person name="Yamada K."/>
            <person name="Nakamura Y."/>
            <person name="Ichinomiya M."/>
            <person name="Sato N."/>
            <person name="Blanc-Mathieu R."/>
            <person name="Endo H."/>
            <person name="Kuwata A."/>
            <person name="Ogata H."/>
        </authorList>
    </citation>
    <scope>NUCLEOTIDE SEQUENCE [LARGE SCALE GENOMIC DNA]</scope>
    <source>
        <strain evidence="4">NIES 3699</strain>
    </source>
</reference>
<dbReference type="SUPFAM" id="SSF49562">
    <property type="entry name" value="C2 domain (Calcium/lipid-binding domain, CaLB)"/>
    <property type="match status" value="1"/>
</dbReference>
<name>A0A9W7FKU6_9STRA</name>